<evidence type="ECO:0000313" key="3">
    <source>
        <dbReference type="Proteomes" id="UP000807469"/>
    </source>
</evidence>
<evidence type="ECO:0000313" key="2">
    <source>
        <dbReference type="EMBL" id="KAF9477243.1"/>
    </source>
</evidence>
<keyword evidence="1" id="KW-0812">Transmembrane</keyword>
<accession>A0A9P5YWU6</accession>
<proteinExistence type="predicted"/>
<keyword evidence="3" id="KW-1185">Reference proteome</keyword>
<evidence type="ECO:0000256" key="1">
    <source>
        <dbReference type="SAM" id="Phobius"/>
    </source>
</evidence>
<comment type="caution">
    <text evidence="2">The sequence shown here is derived from an EMBL/GenBank/DDBJ whole genome shotgun (WGS) entry which is preliminary data.</text>
</comment>
<organism evidence="2 3">
    <name type="scientific">Pholiota conissans</name>
    <dbReference type="NCBI Taxonomy" id="109636"/>
    <lineage>
        <taxon>Eukaryota</taxon>
        <taxon>Fungi</taxon>
        <taxon>Dikarya</taxon>
        <taxon>Basidiomycota</taxon>
        <taxon>Agaricomycotina</taxon>
        <taxon>Agaricomycetes</taxon>
        <taxon>Agaricomycetidae</taxon>
        <taxon>Agaricales</taxon>
        <taxon>Agaricineae</taxon>
        <taxon>Strophariaceae</taxon>
        <taxon>Pholiota</taxon>
    </lineage>
</organism>
<dbReference type="Proteomes" id="UP000807469">
    <property type="component" value="Unassembled WGS sequence"/>
</dbReference>
<reference evidence="2" key="1">
    <citation type="submission" date="2020-11" db="EMBL/GenBank/DDBJ databases">
        <authorList>
            <consortium name="DOE Joint Genome Institute"/>
            <person name="Ahrendt S."/>
            <person name="Riley R."/>
            <person name="Andreopoulos W."/>
            <person name="Labutti K."/>
            <person name="Pangilinan J."/>
            <person name="Ruiz-Duenas F.J."/>
            <person name="Barrasa J.M."/>
            <person name="Sanchez-Garcia M."/>
            <person name="Camarero S."/>
            <person name="Miyauchi S."/>
            <person name="Serrano A."/>
            <person name="Linde D."/>
            <person name="Babiker R."/>
            <person name="Drula E."/>
            <person name="Ayuso-Fernandez I."/>
            <person name="Pacheco R."/>
            <person name="Padilla G."/>
            <person name="Ferreira P."/>
            <person name="Barriuso J."/>
            <person name="Kellner H."/>
            <person name="Castanera R."/>
            <person name="Alfaro M."/>
            <person name="Ramirez L."/>
            <person name="Pisabarro A.G."/>
            <person name="Kuo A."/>
            <person name="Tritt A."/>
            <person name="Lipzen A."/>
            <person name="He G."/>
            <person name="Yan M."/>
            <person name="Ng V."/>
            <person name="Cullen D."/>
            <person name="Martin F."/>
            <person name="Rosso M.-N."/>
            <person name="Henrissat B."/>
            <person name="Hibbett D."/>
            <person name="Martinez A.T."/>
            <person name="Grigoriev I.V."/>
        </authorList>
    </citation>
    <scope>NUCLEOTIDE SEQUENCE</scope>
    <source>
        <strain evidence="2">CIRM-BRFM 674</strain>
    </source>
</reference>
<gene>
    <name evidence="2" type="ORF">BDN70DRAFT_117027</name>
</gene>
<dbReference type="AlphaFoldDB" id="A0A9P5YWU6"/>
<keyword evidence="1" id="KW-0472">Membrane</keyword>
<feature type="transmembrane region" description="Helical" evidence="1">
    <location>
        <begin position="12"/>
        <end position="35"/>
    </location>
</feature>
<keyword evidence="1" id="KW-1133">Transmembrane helix</keyword>
<sequence length="141" mass="15973">MRIESTTLRFLLIVVCGSMGFIVHVMYLFICIPFLTHSSSSNPVHDDTPVLSSSSSLLGPAHPIVHVFDNRHRFPLLIEALRRHIKLHRGAHQTLHHLGRPLPVCVLHDFVLVPHSLSLSYSPIHVSASRFSNVIRRRCYS</sequence>
<dbReference type="EMBL" id="MU155267">
    <property type="protein sequence ID" value="KAF9477243.1"/>
    <property type="molecule type" value="Genomic_DNA"/>
</dbReference>
<protein>
    <submittedName>
        <fullName evidence="2">Uncharacterized protein</fullName>
    </submittedName>
</protein>
<name>A0A9P5YWU6_9AGAR</name>